<keyword evidence="3" id="KW-1185">Reference proteome</keyword>
<evidence type="ECO:0000313" key="2">
    <source>
        <dbReference type="EMBL" id="UQY45276.1"/>
    </source>
</evidence>
<feature type="domain" description="DUF551" evidence="1">
    <location>
        <begin position="3"/>
        <end position="64"/>
    </location>
</feature>
<dbReference type="EMBL" id="CP082904">
    <property type="protein sequence ID" value="UQY45276.1"/>
    <property type="molecule type" value="Genomic_DNA"/>
</dbReference>
<name>A0ABY4RA31_9GAMM</name>
<dbReference type="InterPro" id="IPR007539">
    <property type="entry name" value="DUF551"/>
</dbReference>
<proteinExistence type="predicted"/>
<dbReference type="Pfam" id="PF04448">
    <property type="entry name" value="DUF551"/>
    <property type="match status" value="1"/>
</dbReference>
<reference evidence="2" key="1">
    <citation type="submission" date="2021-09" db="EMBL/GenBank/DDBJ databases">
        <title>First case of bloodstream infection caused by Mixta hanseatica sp. nov., a member of the Erwiniaceae family.</title>
        <authorList>
            <person name="Both A."/>
            <person name="Huang J."/>
            <person name="Wenzel P."/>
            <person name="Aepfelbacher M."/>
            <person name="Rohde H."/>
            <person name="Christner M."/>
            <person name="Hentschke M."/>
        </authorList>
    </citation>
    <scope>NUCLEOTIDE SEQUENCE</scope>
    <source>
        <strain evidence="2">X22927</strain>
    </source>
</reference>
<dbReference type="RefSeq" id="WP_249893848.1">
    <property type="nucleotide sequence ID" value="NZ_CP082904.1"/>
</dbReference>
<protein>
    <submittedName>
        <fullName evidence="2">DUF551 domain-containing protein</fullName>
    </submittedName>
</protein>
<gene>
    <name evidence="2" type="ORF">K6958_06255</name>
</gene>
<accession>A0ABY4RA31</accession>
<evidence type="ECO:0000313" key="3">
    <source>
        <dbReference type="Proteomes" id="UP001056635"/>
    </source>
</evidence>
<evidence type="ECO:0000259" key="1">
    <source>
        <dbReference type="Pfam" id="PF04448"/>
    </source>
</evidence>
<organism evidence="2 3">
    <name type="scientific">Mixta hanseatica</name>
    <dbReference type="NCBI Taxonomy" id="2872648"/>
    <lineage>
        <taxon>Bacteria</taxon>
        <taxon>Pseudomonadati</taxon>
        <taxon>Pseudomonadota</taxon>
        <taxon>Gammaproteobacteria</taxon>
        <taxon>Enterobacterales</taxon>
        <taxon>Erwiniaceae</taxon>
        <taxon>Mixta</taxon>
    </lineage>
</organism>
<sequence length="66" mass="7712">MSEWIKCSEQMPEDFEDVLATDGNEVCLGFYFEDDNERPVWGTYPTCPFCDGEITHWMPLPEPPHQ</sequence>
<dbReference type="Proteomes" id="UP001056635">
    <property type="component" value="Chromosome"/>
</dbReference>